<gene>
    <name evidence="1" type="ORF">ACFODK_07000</name>
</gene>
<dbReference type="Proteomes" id="UP001595378">
    <property type="component" value="Unassembled WGS sequence"/>
</dbReference>
<evidence type="ECO:0000313" key="2">
    <source>
        <dbReference type="Proteomes" id="UP001595378"/>
    </source>
</evidence>
<dbReference type="Pfam" id="PF18906">
    <property type="entry name" value="Phage_tube_2"/>
    <property type="match status" value="1"/>
</dbReference>
<name>A0ABV7ED31_9SPHN</name>
<protein>
    <submittedName>
        <fullName evidence="1">Phage tail tube protein</fullName>
    </submittedName>
</protein>
<comment type="caution">
    <text evidence="1">The sequence shown here is derived from an EMBL/GenBank/DDBJ whole genome shotgun (WGS) entry which is preliminary data.</text>
</comment>
<accession>A0ABV7ED31</accession>
<dbReference type="InterPro" id="IPR044000">
    <property type="entry name" value="Phage_tube_2"/>
</dbReference>
<reference evidence="2" key="1">
    <citation type="journal article" date="2019" name="Int. J. Syst. Evol. Microbiol.">
        <title>The Global Catalogue of Microorganisms (GCM) 10K type strain sequencing project: providing services to taxonomists for standard genome sequencing and annotation.</title>
        <authorList>
            <consortium name="The Broad Institute Genomics Platform"/>
            <consortium name="The Broad Institute Genome Sequencing Center for Infectious Disease"/>
            <person name="Wu L."/>
            <person name="Ma J."/>
        </authorList>
    </citation>
    <scope>NUCLEOTIDE SEQUENCE [LARGE SCALE GENOMIC DNA]</scope>
    <source>
        <strain evidence="2">KCTC 52606</strain>
    </source>
</reference>
<dbReference type="EMBL" id="JBHRSU010000022">
    <property type="protein sequence ID" value="MFC3100628.1"/>
    <property type="molecule type" value="Genomic_DNA"/>
</dbReference>
<dbReference type="RefSeq" id="WP_377923253.1">
    <property type="nucleotide sequence ID" value="NZ_JBHRSU010000022.1"/>
</dbReference>
<sequence>PKLTTPVFFRHLGTMAESIEFELGQDGPANARLQLVAQGEERSATTVDAAPASWAPRRFAQARGFVRRGGQPLAGVTGGSLTFSNSLERIRTIRDDGKIDAADPTLATASGTLALRFDGATLMGEASDGDPVALEYGLTMPEGYALRFELPRVFLPRSKYAISGPGGVEARYEWRAAFDEAEGTMLRARLLNDVASYA</sequence>
<evidence type="ECO:0000313" key="1">
    <source>
        <dbReference type="EMBL" id="MFC3100628.1"/>
    </source>
</evidence>
<keyword evidence="2" id="KW-1185">Reference proteome</keyword>
<proteinExistence type="predicted"/>
<feature type="non-terminal residue" evidence="1">
    <location>
        <position position="1"/>
    </location>
</feature>
<organism evidence="1 2">
    <name type="scientific">Alteraurantiacibacter lauratis</name>
    <dbReference type="NCBI Taxonomy" id="2054627"/>
    <lineage>
        <taxon>Bacteria</taxon>
        <taxon>Pseudomonadati</taxon>
        <taxon>Pseudomonadota</taxon>
        <taxon>Alphaproteobacteria</taxon>
        <taxon>Sphingomonadales</taxon>
        <taxon>Erythrobacteraceae</taxon>
        <taxon>Alteraurantiacibacter</taxon>
    </lineage>
</organism>